<accession>A0ACB9L5U2</accession>
<sequence length="102" mass="11496">MDAPRSLIKKVIEAQTHNIYGSSSTIMSLPKDLQVHLFSMVASDSIVDLFNLKICCKDFLDLAEEKCIHQLVSLTRYPYFHGNLISKTNSLRFCNFAGRVGT</sequence>
<evidence type="ECO:0000313" key="2">
    <source>
        <dbReference type="Proteomes" id="UP000828941"/>
    </source>
</evidence>
<proteinExistence type="predicted"/>
<evidence type="ECO:0000313" key="1">
    <source>
        <dbReference type="EMBL" id="KAI4305125.1"/>
    </source>
</evidence>
<reference evidence="1 2" key="1">
    <citation type="journal article" date="2022" name="DNA Res.">
        <title>Chromosomal-level genome assembly of the orchid tree Bauhinia variegata (Leguminosae; Cercidoideae) supports the allotetraploid origin hypothesis of Bauhinia.</title>
        <authorList>
            <person name="Zhong Y."/>
            <person name="Chen Y."/>
            <person name="Zheng D."/>
            <person name="Pang J."/>
            <person name="Liu Y."/>
            <person name="Luo S."/>
            <person name="Meng S."/>
            <person name="Qian L."/>
            <person name="Wei D."/>
            <person name="Dai S."/>
            <person name="Zhou R."/>
        </authorList>
    </citation>
    <scope>NUCLEOTIDE SEQUENCE [LARGE SCALE GENOMIC DNA]</scope>
    <source>
        <strain evidence="1">BV-YZ2020</strain>
    </source>
</reference>
<dbReference type="EMBL" id="CM039437">
    <property type="protein sequence ID" value="KAI4305125.1"/>
    <property type="molecule type" value="Genomic_DNA"/>
</dbReference>
<protein>
    <submittedName>
        <fullName evidence="1">Uncharacterized protein</fullName>
    </submittedName>
</protein>
<dbReference type="Proteomes" id="UP000828941">
    <property type="component" value="Chromosome 12"/>
</dbReference>
<name>A0ACB9L5U2_BAUVA</name>
<keyword evidence="2" id="KW-1185">Reference proteome</keyword>
<gene>
    <name evidence="1" type="ORF">L6164_028511</name>
</gene>
<organism evidence="1 2">
    <name type="scientific">Bauhinia variegata</name>
    <name type="common">Purple orchid tree</name>
    <name type="synonym">Phanera variegata</name>
    <dbReference type="NCBI Taxonomy" id="167791"/>
    <lineage>
        <taxon>Eukaryota</taxon>
        <taxon>Viridiplantae</taxon>
        <taxon>Streptophyta</taxon>
        <taxon>Embryophyta</taxon>
        <taxon>Tracheophyta</taxon>
        <taxon>Spermatophyta</taxon>
        <taxon>Magnoliopsida</taxon>
        <taxon>eudicotyledons</taxon>
        <taxon>Gunneridae</taxon>
        <taxon>Pentapetalae</taxon>
        <taxon>rosids</taxon>
        <taxon>fabids</taxon>
        <taxon>Fabales</taxon>
        <taxon>Fabaceae</taxon>
        <taxon>Cercidoideae</taxon>
        <taxon>Cercideae</taxon>
        <taxon>Bauhiniinae</taxon>
        <taxon>Bauhinia</taxon>
    </lineage>
</organism>
<comment type="caution">
    <text evidence="1">The sequence shown here is derived from an EMBL/GenBank/DDBJ whole genome shotgun (WGS) entry which is preliminary data.</text>
</comment>